<evidence type="ECO:0000256" key="3">
    <source>
        <dbReference type="ARBA" id="ARBA00023163"/>
    </source>
</evidence>
<dbReference type="PANTHER" id="PTHR30136:SF24">
    <property type="entry name" value="HTH-TYPE TRANSCRIPTIONAL REPRESSOR ALLR"/>
    <property type="match status" value="1"/>
</dbReference>
<keyword evidence="7" id="KW-1185">Reference proteome</keyword>
<dbReference type="SUPFAM" id="SSF46785">
    <property type="entry name" value="Winged helix' DNA-binding domain"/>
    <property type="match status" value="1"/>
</dbReference>
<dbReference type="InterPro" id="IPR050707">
    <property type="entry name" value="HTH_MetabolicPath_Reg"/>
</dbReference>
<keyword evidence="3" id="KW-0804">Transcription</keyword>
<dbReference type="GO" id="GO:0045892">
    <property type="term" value="P:negative regulation of DNA-templated transcription"/>
    <property type="evidence" value="ECO:0007669"/>
    <property type="project" value="TreeGrafter"/>
</dbReference>
<evidence type="ECO:0000259" key="4">
    <source>
        <dbReference type="PROSITE" id="PS51077"/>
    </source>
</evidence>
<dbReference type="InterPro" id="IPR029016">
    <property type="entry name" value="GAF-like_dom_sf"/>
</dbReference>
<dbReference type="InterPro" id="IPR036388">
    <property type="entry name" value="WH-like_DNA-bd_sf"/>
</dbReference>
<dbReference type="PROSITE" id="PS51077">
    <property type="entry name" value="HTH_ICLR"/>
    <property type="match status" value="1"/>
</dbReference>
<dbReference type="InterPro" id="IPR036390">
    <property type="entry name" value="WH_DNA-bd_sf"/>
</dbReference>
<reference evidence="7" key="1">
    <citation type="submission" date="2017-06" db="EMBL/GenBank/DDBJ databases">
        <authorList>
            <person name="Varghese N."/>
            <person name="Submissions S."/>
        </authorList>
    </citation>
    <scope>NUCLEOTIDE SEQUENCE [LARGE SCALE GENOMIC DNA]</scope>
    <source>
        <strain evidence="7">DSM 45423</strain>
    </source>
</reference>
<evidence type="ECO:0000259" key="5">
    <source>
        <dbReference type="PROSITE" id="PS51078"/>
    </source>
</evidence>
<protein>
    <submittedName>
        <fullName evidence="6">Transcriptional regulator, IclR family</fullName>
    </submittedName>
</protein>
<evidence type="ECO:0000313" key="6">
    <source>
        <dbReference type="EMBL" id="SNS23430.1"/>
    </source>
</evidence>
<dbReference type="Pfam" id="PF09339">
    <property type="entry name" value="HTH_IclR"/>
    <property type="match status" value="1"/>
</dbReference>
<dbReference type="PROSITE" id="PS51078">
    <property type="entry name" value="ICLR_ED"/>
    <property type="match status" value="1"/>
</dbReference>
<name>A0A239CTJ6_9ACTN</name>
<keyword evidence="1" id="KW-0805">Transcription regulation</keyword>
<evidence type="ECO:0000256" key="2">
    <source>
        <dbReference type="ARBA" id="ARBA00023125"/>
    </source>
</evidence>
<dbReference type="Gene3D" id="1.10.10.10">
    <property type="entry name" value="Winged helix-like DNA-binding domain superfamily/Winged helix DNA-binding domain"/>
    <property type="match status" value="1"/>
</dbReference>
<dbReference type="Gene3D" id="3.30.450.40">
    <property type="match status" value="1"/>
</dbReference>
<dbReference type="PANTHER" id="PTHR30136">
    <property type="entry name" value="HELIX-TURN-HELIX TRANSCRIPTIONAL REGULATOR, ICLR FAMILY"/>
    <property type="match status" value="1"/>
</dbReference>
<dbReference type="GO" id="GO:0003700">
    <property type="term" value="F:DNA-binding transcription factor activity"/>
    <property type="evidence" value="ECO:0007669"/>
    <property type="project" value="TreeGrafter"/>
</dbReference>
<evidence type="ECO:0000313" key="7">
    <source>
        <dbReference type="Proteomes" id="UP000198386"/>
    </source>
</evidence>
<dbReference type="GO" id="GO:0003677">
    <property type="term" value="F:DNA binding"/>
    <property type="evidence" value="ECO:0007669"/>
    <property type="project" value="UniProtKB-KW"/>
</dbReference>
<accession>A0A239CTJ6</accession>
<dbReference type="OrthoDB" id="5242615at2"/>
<evidence type="ECO:0000256" key="1">
    <source>
        <dbReference type="ARBA" id="ARBA00023015"/>
    </source>
</evidence>
<dbReference type="EMBL" id="FZOH01000003">
    <property type="protein sequence ID" value="SNS23430.1"/>
    <property type="molecule type" value="Genomic_DNA"/>
</dbReference>
<dbReference type="InterPro" id="IPR014757">
    <property type="entry name" value="Tscrpt_reg_IclR_C"/>
</dbReference>
<dbReference type="RefSeq" id="WP_089403565.1">
    <property type="nucleotide sequence ID" value="NZ_FZOH01000003.1"/>
</dbReference>
<dbReference type="SMART" id="SM00346">
    <property type="entry name" value="HTH_ICLR"/>
    <property type="match status" value="1"/>
</dbReference>
<feature type="domain" description="IclR-ED" evidence="5">
    <location>
        <begin position="76"/>
        <end position="250"/>
    </location>
</feature>
<dbReference type="Proteomes" id="UP000198386">
    <property type="component" value="Unassembled WGS sequence"/>
</dbReference>
<dbReference type="AlphaFoldDB" id="A0A239CTJ6"/>
<sequence length="250" mass="26212">MTAIDRGLTGRQPKAVQSALAILETVARVGAGVTAKEVADELGLPPATTYRLLNLLVGEEYLVRLPDLHGFAMGRKAARLTGAAATAPLCTAAREVVAELRGQVRSGVHLVLCTSSTLHCADVDPDHPLQAPELVERHLHASAPGKLLLAEQADWQEVLSPARLHRLTDRTVVRPADLDAELRETRRRGWAVQAGQVHEDLTCAAVPVRAPAGALVAAVVVTVRGAAPAALAAPAGLAEGFARRLGPLLG</sequence>
<dbReference type="SUPFAM" id="SSF55781">
    <property type="entry name" value="GAF domain-like"/>
    <property type="match status" value="1"/>
</dbReference>
<keyword evidence="2" id="KW-0238">DNA-binding</keyword>
<feature type="domain" description="HTH iclR-type" evidence="4">
    <location>
        <begin position="13"/>
        <end position="75"/>
    </location>
</feature>
<proteinExistence type="predicted"/>
<gene>
    <name evidence="6" type="ORF">SAMN04488107_1811</name>
</gene>
<dbReference type="Pfam" id="PF01614">
    <property type="entry name" value="IclR_C"/>
    <property type="match status" value="1"/>
</dbReference>
<dbReference type="InterPro" id="IPR005471">
    <property type="entry name" value="Tscrpt_reg_IclR_N"/>
</dbReference>
<organism evidence="6 7">
    <name type="scientific">Geodermatophilus saharensis</name>
    <dbReference type="NCBI Taxonomy" id="1137994"/>
    <lineage>
        <taxon>Bacteria</taxon>
        <taxon>Bacillati</taxon>
        <taxon>Actinomycetota</taxon>
        <taxon>Actinomycetes</taxon>
        <taxon>Geodermatophilales</taxon>
        <taxon>Geodermatophilaceae</taxon>
        <taxon>Geodermatophilus</taxon>
    </lineage>
</organism>